<dbReference type="EMBL" id="MCOK01000001">
    <property type="protein sequence ID" value="OOC53876.1"/>
    <property type="molecule type" value="Genomic_DNA"/>
</dbReference>
<name>A0A1V3C059_9ACTN</name>
<dbReference type="AlphaFoldDB" id="A0A1V3C059"/>
<dbReference type="RefSeq" id="WP_077690267.1">
    <property type="nucleotide sequence ID" value="NZ_MCOK01000001.1"/>
</dbReference>
<comment type="caution">
    <text evidence="1">The sequence shown here is derived from an EMBL/GenBank/DDBJ whole genome shotgun (WGS) entry which is preliminary data.</text>
</comment>
<evidence type="ECO:0000313" key="2">
    <source>
        <dbReference type="Proteomes" id="UP000189004"/>
    </source>
</evidence>
<organism evidence="1 2">
    <name type="scientific">Nocardiopsis sinuspersici</name>
    <dbReference type="NCBI Taxonomy" id="501010"/>
    <lineage>
        <taxon>Bacteria</taxon>
        <taxon>Bacillati</taxon>
        <taxon>Actinomycetota</taxon>
        <taxon>Actinomycetes</taxon>
        <taxon>Streptosporangiales</taxon>
        <taxon>Nocardiopsidaceae</taxon>
        <taxon>Nocardiopsis</taxon>
    </lineage>
</organism>
<proteinExistence type="predicted"/>
<keyword evidence="2" id="KW-1185">Reference proteome</keyword>
<dbReference type="OrthoDB" id="9895255at2"/>
<dbReference type="Proteomes" id="UP000189004">
    <property type="component" value="Unassembled WGS sequence"/>
</dbReference>
<gene>
    <name evidence="1" type="ORF">NOSIN_08735</name>
</gene>
<evidence type="ECO:0000313" key="1">
    <source>
        <dbReference type="EMBL" id="OOC53876.1"/>
    </source>
</evidence>
<reference evidence="2" key="1">
    <citation type="submission" date="2016-08" db="EMBL/GenBank/DDBJ databases">
        <authorList>
            <person name="Tokovenko B."/>
            <person name="Kalinowski J."/>
        </authorList>
    </citation>
    <scope>NUCLEOTIDE SEQUENCE [LARGE SCALE GENOMIC DNA]</scope>
    <source>
        <strain evidence="2">UTMC102</strain>
    </source>
</reference>
<sequence>MRQSRKGLQLTPEQRRALDLVRPHVDQLDAEFGDTWDIGPCHPWNGTVERLYATRRVPVPGELSALSARTVGELRAKLRERS</sequence>
<accession>A0A1V3C059</accession>
<dbReference type="STRING" id="501010.NOSIN_08735"/>
<protein>
    <submittedName>
        <fullName evidence="1">Uncharacterized protein</fullName>
    </submittedName>
</protein>